<evidence type="ECO:0000256" key="6">
    <source>
        <dbReference type="ARBA" id="ARBA00022984"/>
    </source>
</evidence>
<dbReference type="GO" id="GO:0005975">
    <property type="term" value="P:carbohydrate metabolic process"/>
    <property type="evidence" value="ECO:0007669"/>
    <property type="project" value="InterPro"/>
</dbReference>
<feature type="binding site" evidence="10">
    <location>
        <position position="124"/>
    </location>
    <ligand>
        <name>UDP-N-acetyl-alpha-D-glucosamine</name>
        <dbReference type="ChEBI" id="CHEBI:57705"/>
    </ligand>
</feature>
<dbReference type="Gene3D" id="3.40.50.2000">
    <property type="entry name" value="Glycogen Phosphorylase B"/>
    <property type="match status" value="2"/>
</dbReference>
<evidence type="ECO:0000256" key="4">
    <source>
        <dbReference type="ARBA" id="ARBA00022679"/>
    </source>
</evidence>
<feature type="domain" description="Glycosyltransferase family 28 N-terminal" evidence="11">
    <location>
        <begin position="5"/>
        <end position="140"/>
    </location>
</feature>
<comment type="similarity">
    <text evidence="10">Belongs to the glycosyltransferase 28 family. MurG subfamily.</text>
</comment>
<comment type="pathway">
    <text evidence="10">Cell wall biogenesis; peptidoglycan biosynthesis.</text>
</comment>
<evidence type="ECO:0000256" key="1">
    <source>
        <dbReference type="ARBA" id="ARBA00022475"/>
    </source>
</evidence>
<comment type="subcellular location">
    <subcellularLocation>
        <location evidence="10">Cell membrane</location>
        <topology evidence="10">Peripheral membrane protein</topology>
        <orientation evidence="10">Cytoplasmic side</orientation>
    </subcellularLocation>
</comment>
<dbReference type="GO" id="GO:0008360">
    <property type="term" value="P:regulation of cell shape"/>
    <property type="evidence" value="ECO:0007669"/>
    <property type="project" value="UniProtKB-KW"/>
</dbReference>
<dbReference type="SUPFAM" id="SSF53756">
    <property type="entry name" value="UDP-Glycosyltransferase/glycogen phosphorylase"/>
    <property type="match status" value="1"/>
</dbReference>
<feature type="binding site" evidence="10">
    <location>
        <position position="243"/>
    </location>
    <ligand>
        <name>UDP-N-acetyl-alpha-D-glucosamine</name>
        <dbReference type="ChEBI" id="CHEBI:57705"/>
    </ligand>
</feature>
<dbReference type="GO" id="GO:0071555">
    <property type="term" value="P:cell wall organization"/>
    <property type="evidence" value="ECO:0007669"/>
    <property type="project" value="UniProtKB-KW"/>
</dbReference>
<dbReference type="Pfam" id="PF03033">
    <property type="entry name" value="Glyco_transf_28"/>
    <property type="match status" value="1"/>
</dbReference>
<keyword evidence="8 10" id="KW-0131">Cell cycle</keyword>
<comment type="caution">
    <text evidence="10">Lacks conserved residue(s) required for the propagation of feature annotation.</text>
</comment>
<accession>A0A177NHI1</accession>
<dbReference type="Proteomes" id="UP000077857">
    <property type="component" value="Unassembled WGS sequence"/>
</dbReference>
<evidence type="ECO:0000256" key="2">
    <source>
        <dbReference type="ARBA" id="ARBA00022618"/>
    </source>
</evidence>
<keyword evidence="7 10" id="KW-0472">Membrane</keyword>
<evidence type="ECO:0000313" key="14">
    <source>
        <dbReference type="Proteomes" id="UP000077857"/>
    </source>
</evidence>
<evidence type="ECO:0000259" key="11">
    <source>
        <dbReference type="Pfam" id="PF03033"/>
    </source>
</evidence>
<reference evidence="13 14" key="1">
    <citation type="submission" date="2016-03" db="EMBL/GenBank/DDBJ databases">
        <authorList>
            <person name="Ploux O."/>
        </authorList>
    </citation>
    <scope>NUCLEOTIDE SEQUENCE [LARGE SCALE GENOMIC DNA]</scope>
    <source>
        <strain evidence="13 14">R-45378</strain>
    </source>
</reference>
<feature type="binding site" evidence="10">
    <location>
        <position position="164"/>
    </location>
    <ligand>
        <name>UDP-N-acetyl-alpha-D-glucosamine</name>
        <dbReference type="ChEBI" id="CHEBI:57705"/>
    </ligand>
</feature>
<evidence type="ECO:0000256" key="3">
    <source>
        <dbReference type="ARBA" id="ARBA00022676"/>
    </source>
</evidence>
<sequence>MSGRIVIMAGGTGGHVFPALAVAQEMAARGWQVSWLGTQTGLEAKVVPAAGIDIDWLAVAGLRGKGLSAKFGGIFKLIQACRQARRILRQRRPNVVLGMGGFVAGPGGLMAKLLGIPLVIHEQNRVPGTTNRWLAKLAARKILEAFPNSFPAGVGAECTGNPLRRTFATLPDKQAWTPESGRNLRVLVLGGSQGAKVLNETVPAALAGFAKLDVKHQTGAAMQAEVENAYQSLNMNAEVAAFIDDMAATYQWADLIVCRAGAMTVSEVAAAGLPAIFVPLLHAIDDHQTANAKFLAEAGAALLLPQPELNAENLRNTIQQAMTSLHSMSRAAKAKARLAATQTVADICAATAAFQPEAAR</sequence>
<dbReference type="Pfam" id="PF04101">
    <property type="entry name" value="Glyco_tran_28_C"/>
    <property type="match status" value="1"/>
</dbReference>
<evidence type="ECO:0000256" key="8">
    <source>
        <dbReference type="ARBA" id="ARBA00023306"/>
    </source>
</evidence>
<dbReference type="GO" id="GO:0051991">
    <property type="term" value="F:UDP-N-acetyl-D-glucosamine:N-acetylmuramoyl-L-alanyl-D-glutamyl-meso-2,6-diaminopimelyl-D-alanyl-D-alanine-diphosphoundecaprenol 4-beta-N-acetylglucosaminlytransferase activity"/>
    <property type="evidence" value="ECO:0007669"/>
    <property type="project" value="RHEA"/>
</dbReference>
<keyword evidence="6 10" id="KW-0573">Peptidoglycan synthesis</keyword>
<dbReference type="PANTHER" id="PTHR21015">
    <property type="entry name" value="UDP-N-ACETYLGLUCOSAMINE--N-ACETYLMURAMYL-(PENTAPEPTIDE) PYROPHOSPHORYL-UNDECAPRENOL N-ACETYLGLUCOSAMINE TRANSFERASE 1"/>
    <property type="match status" value="1"/>
</dbReference>
<dbReference type="InterPro" id="IPR004276">
    <property type="entry name" value="GlycoTrans_28_N"/>
</dbReference>
<feature type="binding site" evidence="10">
    <location>
        <position position="192"/>
    </location>
    <ligand>
        <name>UDP-N-acetyl-alpha-D-glucosamine</name>
        <dbReference type="ChEBI" id="CHEBI:57705"/>
    </ligand>
</feature>
<keyword evidence="5 10" id="KW-0133">Cell shape</keyword>
<dbReference type="RefSeq" id="WP_064040261.1">
    <property type="nucleotide sequence ID" value="NZ_LUUJ01000067.1"/>
</dbReference>
<comment type="caution">
    <text evidence="13">The sequence shown here is derived from an EMBL/GenBank/DDBJ whole genome shotgun (WGS) entry which is preliminary data.</text>
</comment>
<dbReference type="GO" id="GO:0009252">
    <property type="term" value="P:peptidoglycan biosynthetic process"/>
    <property type="evidence" value="ECO:0007669"/>
    <property type="project" value="UniProtKB-UniRule"/>
</dbReference>
<organism evidence="13 14">
    <name type="scientific">Methylomonas koyamae</name>
    <dbReference type="NCBI Taxonomy" id="702114"/>
    <lineage>
        <taxon>Bacteria</taxon>
        <taxon>Pseudomonadati</taxon>
        <taxon>Pseudomonadota</taxon>
        <taxon>Gammaproteobacteria</taxon>
        <taxon>Methylococcales</taxon>
        <taxon>Methylococcaceae</taxon>
        <taxon>Methylomonas</taxon>
    </lineage>
</organism>
<dbReference type="EC" id="2.4.1.227" evidence="10"/>
<dbReference type="InterPro" id="IPR006009">
    <property type="entry name" value="GlcNAc_MurG"/>
</dbReference>
<proteinExistence type="inferred from homology"/>
<dbReference type="OrthoDB" id="9808936at2"/>
<evidence type="ECO:0000259" key="12">
    <source>
        <dbReference type="Pfam" id="PF04101"/>
    </source>
</evidence>
<keyword evidence="3 10" id="KW-0328">Glycosyltransferase</keyword>
<dbReference type="CDD" id="cd03785">
    <property type="entry name" value="GT28_MurG"/>
    <property type="match status" value="1"/>
</dbReference>
<feature type="binding site" evidence="10">
    <location>
        <begin position="12"/>
        <end position="14"/>
    </location>
    <ligand>
        <name>UDP-N-acetyl-alpha-D-glucosamine</name>
        <dbReference type="ChEBI" id="CHEBI:57705"/>
    </ligand>
</feature>
<feature type="domain" description="Glycosyl transferase family 28 C-terminal" evidence="12">
    <location>
        <begin position="186"/>
        <end position="336"/>
    </location>
</feature>
<evidence type="ECO:0000256" key="5">
    <source>
        <dbReference type="ARBA" id="ARBA00022960"/>
    </source>
</evidence>
<dbReference type="GO" id="GO:0050511">
    <property type="term" value="F:undecaprenyldiphospho-muramoylpentapeptide beta-N-acetylglucosaminyltransferase activity"/>
    <property type="evidence" value="ECO:0007669"/>
    <property type="project" value="UniProtKB-UniRule"/>
</dbReference>
<dbReference type="GO" id="GO:0005886">
    <property type="term" value="C:plasma membrane"/>
    <property type="evidence" value="ECO:0007669"/>
    <property type="project" value="UniProtKB-SubCell"/>
</dbReference>
<dbReference type="UniPathway" id="UPA00219"/>
<dbReference type="InterPro" id="IPR007235">
    <property type="entry name" value="Glyco_trans_28_C"/>
</dbReference>
<dbReference type="NCBIfam" id="TIGR01133">
    <property type="entry name" value="murG"/>
    <property type="match status" value="1"/>
</dbReference>
<evidence type="ECO:0000256" key="9">
    <source>
        <dbReference type="ARBA" id="ARBA00023316"/>
    </source>
</evidence>
<evidence type="ECO:0000256" key="10">
    <source>
        <dbReference type="HAMAP-Rule" id="MF_00033"/>
    </source>
</evidence>
<dbReference type="AlphaFoldDB" id="A0A177NHI1"/>
<gene>
    <name evidence="10 13" type="primary">murG</name>
    <name evidence="13" type="ORF">A1507_10920</name>
</gene>
<dbReference type="HAMAP" id="MF_00033">
    <property type="entry name" value="MurG"/>
    <property type="match status" value="1"/>
</dbReference>
<keyword evidence="2 10" id="KW-0132">Cell division</keyword>
<comment type="catalytic activity">
    <reaction evidence="10">
        <text>di-trans,octa-cis-undecaprenyl diphospho-N-acetyl-alpha-D-muramoyl-L-alanyl-D-glutamyl-meso-2,6-diaminopimeloyl-D-alanyl-D-alanine + UDP-N-acetyl-alpha-D-glucosamine = di-trans,octa-cis-undecaprenyl diphospho-[N-acetyl-alpha-D-glucosaminyl-(1-&gt;4)]-N-acetyl-alpha-D-muramoyl-L-alanyl-D-glutamyl-meso-2,6-diaminopimeloyl-D-alanyl-D-alanine + UDP + H(+)</text>
        <dbReference type="Rhea" id="RHEA:31227"/>
        <dbReference type="ChEBI" id="CHEBI:15378"/>
        <dbReference type="ChEBI" id="CHEBI:57705"/>
        <dbReference type="ChEBI" id="CHEBI:58223"/>
        <dbReference type="ChEBI" id="CHEBI:61387"/>
        <dbReference type="ChEBI" id="CHEBI:61388"/>
        <dbReference type="EC" id="2.4.1.227"/>
    </reaction>
</comment>
<feature type="binding site" evidence="10">
    <location>
        <position position="288"/>
    </location>
    <ligand>
        <name>UDP-N-acetyl-alpha-D-glucosamine</name>
        <dbReference type="ChEBI" id="CHEBI:57705"/>
    </ligand>
</feature>
<dbReference type="PANTHER" id="PTHR21015:SF22">
    <property type="entry name" value="GLYCOSYLTRANSFERASE"/>
    <property type="match status" value="1"/>
</dbReference>
<comment type="function">
    <text evidence="10">Cell wall formation. Catalyzes the transfer of a GlcNAc subunit on undecaprenyl-pyrophosphoryl-MurNAc-pentapeptide (lipid intermediate I) to form undecaprenyl-pyrophosphoryl-MurNAc-(pentapeptide)GlcNAc (lipid intermediate II).</text>
</comment>
<name>A0A177NHI1_9GAMM</name>
<dbReference type="EMBL" id="LUUJ01000067">
    <property type="protein sequence ID" value="OAI17427.1"/>
    <property type="molecule type" value="Genomic_DNA"/>
</dbReference>
<protein>
    <recommendedName>
        <fullName evidence="10">UDP-N-acetylglucosamine--N-acetylmuramyl-(pentapeptide) pyrophosphoryl-undecaprenol N-acetylglucosamine transferase</fullName>
        <ecNumber evidence="10">2.4.1.227</ecNumber>
    </recommendedName>
    <alternativeName>
        <fullName evidence="10">Undecaprenyl-PP-MurNAc-pentapeptide-UDPGlcNAc GlcNAc transferase</fullName>
    </alternativeName>
</protein>
<dbReference type="GO" id="GO:0051301">
    <property type="term" value="P:cell division"/>
    <property type="evidence" value="ECO:0007669"/>
    <property type="project" value="UniProtKB-KW"/>
</dbReference>
<keyword evidence="1 10" id="KW-1003">Cell membrane</keyword>
<keyword evidence="4 10" id="KW-0808">Transferase</keyword>
<evidence type="ECO:0000256" key="7">
    <source>
        <dbReference type="ARBA" id="ARBA00023136"/>
    </source>
</evidence>
<keyword evidence="9 10" id="KW-0961">Cell wall biogenesis/degradation</keyword>
<evidence type="ECO:0000313" key="13">
    <source>
        <dbReference type="EMBL" id="OAI17427.1"/>
    </source>
</evidence>